<evidence type="ECO:0000256" key="5">
    <source>
        <dbReference type="ARBA" id="ARBA00023136"/>
    </source>
</evidence>
<feature type="transmembrane region" description="Helical" evidence="6">
    <location>
        <begin position="138"/>
        <end position="162"/>
    </location>
</feature>
<name>A0A7R9QTK8_9ACAR</name>
<dbReference type="InterPro" id="IPR000326">
    <property type="entry name" value="PAP2/HPO"/>
</dbReference>
<evidence type="ECO:0000256" key="3">
    <source>
        <dbReference type="ARBA" id="ARBA00022692"/>
    </source>
</evidence>
<dbReference type="PANTHER" id="PTHR10165">
    <property type="entry name" value="LIPID PHOSPHATE PHOSPHATASE"/>
    <property type="match status" value="1"/>
</dbReference>
<dbReference type="SMART" id="SM00014">
    <property type="entry name" value="acidPPc"/>
    <property type="match status" value="1"/>
</dbReference>
<feature type="non-terminal residue" evidence="8">
    <location>
        <position position="1"/>
    </location>
</feature>
<dbReference type="CDD" id="cd03384">
    <property type="entry name" value="PAP2_wunen"/>
    <property type="match status" value="1"/>
</dbReference>
<keyword evidence="3 6" id="KW-0812">Transmembrane</keyword>
<dbReference type="GO" id="GO:0006644">
    <property type="term" value="P:phospholipid metabolic process"/>
    <property type="evidence" value="ECO:0007669"/>
    <property type="project" value="InterPro"/>
</dbReference>
<evidence type="ECO:0000256" key="1">
    <source>
        <dbReference type="ARBA" id="ARBA00004141"/>
    </source>
</evidence>
<protein>
    <recommendedName>
        <fullName evidence="7">Phosphatidic acid phosphatase type 2/haloperoxidase domain-containing protein</fullName>
    </recommendedName>
</protein>
<sequence length="207" mass="23415">FVFGALISQLTTDIAKYSIGRLRPHFIDVCQPQTRDGHQFSLRSACPSGFEFIYYTDYECTSTTYNAHRIRDAHLSFMSGHSSFAAYCLVYLVIYLQLRLRWSALGFIRPLYQAILIYIVIYTGFSRISDYKHHWSDVLIGLIQGTVVAILTTAFISDLLIIKSNAQPVNDSTGTSTPVSYSTAITSPKRVPNYDSCKVEMDEHISK</sequence>
<dbReference type="EMBL" id="CAJPVJ010012608">
    <property type="protein sequence ID" value="CAG2174414.1"/>
    <property type="molecule type" value="Genomic_DNA"/>
</dbReference>
<feature type="transmembrane region" description="Helical" evidence="6">
    <location>
        <begin position="75"/>
        <end position="98"/>
    </location>
</feature>
<accession>A0A7R9QTK8</accession>
<evidence type="ECO:0000256" key="6">
    <source>
        <dbReference type="SAM" id="Phobius"/>
    </source>
</evidence>
<evidence type="ECO:0000259" key="7">
    <source>
        <dbReference type="SMART" id="SM00014"/>
    </source>
</evidence>
<keyword evidence="9" id="KW-1185">Reference proteome</keyword>
<dbReference type="PANTHER" id="PTHR10165:SF103">
    <property type="entry name" value="PHOSPHOLIPID PHOSPHATASE HOMOLOG 1.2 HOMOLOG"/>
    <property type="match status" value="1"/>
</dbReference>
<dbReference type="GO" id="GO:0007165">
    <property type="term" value="P:signal transduction"/>
    <property type="evidence" value="ECO:0007669"/>
    <property type="project" value="TreeGrafter"/>
</dbReference>
<feature type="domain" description="Phosphatidic acid phosphatase type 2/haloperoxidase" evidence="7">
    <location>
        <begin position="1"/>
        <end position="153"/>
    </location>
</feature>
<dbReference type="AlphaFoldDB" id="A0A7R9QTK8"/>
<evidence type="ECO:0000313" key="8">
    <source>
        <dbReference type="EMBL" id="CAD7657228.1"/>
    </source>
</evidence>
<organism evidence="8">
    <name type="scientific">Oppiella nova</name>
    <dbReference type="NCBI Taxonomy" id="334625"/>
    <lineage>
        <taxon>Eukaryota</taxon>
        <taxon>Metazoa</taxon>
        <taxon>Ecdysozoa</taxon>
        <taxon>Arthropoda</taxon>
        <taxon>Chelicerata</taxon>
        <taxon>Arachnida</taxon>
        <taxon>Acari</taxon>
        <taxon>Acariformes</taxon>
        <taxon>Sarcoptiformes</taxon>
        <taxon>Oribatida</taxon>
        <taxon>Brachypylina</taxon>
        <taxon>Oppioidea</taxon>
        <taxon>Oppiidae</taxon>
        <taxon>Oppiella</taxon>
    </lineage>
</organism>
<proteinExistence type="inferred from homology"/>
<dbReference type="Pfam" id="PF01569">
    <property type="entry name" value="PAP2"/>
    <property type="match status" value="1"/>
</dbReference>
<dbReference type="Proteomes" id="UP000728032">
    <property type="component" value="Unassembled WGS sequence"/>
</dbReference>
<reference evidence="8" key="1">
    <citation type="submission" date="2020-11" db="EMBL/GenBank/DDBJ databases">
        <authorList>
            <person name="Tran Van P."/>
        </authorList>
    </citation>
    <scope>NUCLEOTIDE SEQUENCE</scope>
</reference>
<evidence type="ECO:0000256" key="2">
    <source>
        <dbReference type="ARBA" id="ARBA00008816"/>
    </source>
</evidence>
<dbReference type="GO" id="GO:0005886">
    <property type="term" value="C:plasma membrane"/>
    <property type="evidence" value="ECO:0007669"/>
    <property type="project" value="TreeGrafter"/>
</dbReference>
<keyword evidence="4 6" id="KW-1133">Transmembrane helix</keyword>
<dbReference type="EMBL" id="OC927433">
    <property type="protein sequence ID" value="CAD7657228.1"/>
    <property type="molecule type" value="Genomic_DNA"/>
</dbReference>
<comment type="similarity">
    <text evidence="2">Belongs to the PA-phosphatase related phosphoesterase family.</text>
</comment>
<dbReference type="OrthoDB" id="8907274at2759"/>
<gene>
    <name evidence="8" type="ORF">ONB1V03_LOCUS13858</name>
</gene>
<dbReference type="GO" id="GO:0008195">
    <property type="term" value="F:phosphatidate phosphatase activity"/>
    <property type="evidence" value="ECO:0007669"/>
    <property type="project" value="TreeGrafter"/>
</dbReference>
<dbReference type="GO" id="GO:0046839">
    <property type="term" value="P:phospholipid dephosphorylation"/>
    <property type="evidence" value="ECO:0007669"/>
    <property type="project" value="TreeGrafter"/>
</dbReference>
<evidence type="ECO:0000256" key="4">
    <source>
        <dbReference type="ARBA" id="ARBA00022989"/>
    </source>
</evidence>
<evidence type="ECO:0000313" key="9">
    <source>
        <dbReference type="Proteomes" id="UP000728032"/>
    </source>
</evidence>
<feature type="transmembrane region" description="Helical" evidence="6">
    <location>
        <begin position="110"/>
        <end position="126"/>
    </location>
</feature>
<keyword evidence="5 6" id="KW-0472">Membrane</keyword>
<dbReference type="Gene3D" id="1.20.144.10">
    <property type="entry name" value="Phosphatidic acid phosphatase type 2/haloperoxidase"/>
    <property type="match status" value="1"/>
</dbReference>
<comment type="subcellular location">
    <subcellularLocation>
        <location evidence="1">Membrane</location>
        <topology evidence="1">Multi-pass membrane protein</topology>
    </subcellularLocation>
</comment>
<dbReference type="InterPro" id="IPR043216">
    <property type="entry name" value="PAP-like"/>
</dbReference>
<dbReference type="SUPFAM" id="SSF48317">
    <property type="entry name" value="Acid phosphatase/Vanadium-dependent haloperoxidase"/>
    <property type="match status" value="1"/>
</dbReference>
<dbReference type="InterPro" id="IPR036938">
    <property type="entry name" value="PAP2/HPO_sf"/>
</dbReference>